<dbReference type="Pfam" id="PF12146">
    <property type="entry name" value="Hydrolase_4"/>
    <property type="match status" value="1"/>
</dbReference>
<dbReference type="Proteomes" id="UP000313988">
    <property type="component" value="Unassembled WGS sequence"/>
</dbReference>
<feature type="signal peptide" evidence="1">
    <location>
        <begin position="1"/>
        <end position="18"/>
    </location>
</feature>
<evidence type="ECO:0000313" key="4">
    <source>
        <dbReference type="EMBL" id="TNM72966.1"/>
    </source>
</evidence>
<keyword evidence="6" id="KW-1185">Reference proteome</keyword>
<dbReference type="InterPro" id="IPR022742">
    <property type="entry name" value="Hydrolase_4"/>
</dbReference>
<keyword evidence="4" id="KW-0378">Hydrolase</keyword>
<organism evidence="4 5">
    <name type="scientific">Deinococcus radiopugnans ATCC 19172</name>
    <dbReference type="NCBI Taxonomy" id="585398"/>
    <lineage>
        <taxon>Bacteria</taxon>
        <taxon>Thermotogati</taxon>
        <taxon>Deinococcota</taxon>
        <taxon>Deinococci</taxon>
        <taxon>Deinococcales</taxon>
        <taxon>Deinococcaceae</taxon>
        <taxon>Deinococcus</taxon>
    </lineage>
</organism>
<protein>
    <submittedName>
        <fullName evidence="4">Alpha/beta hydrolase</fullName>
    </submittedName>
</protein>
<feature type="chain" id="PRO_5022883619" evidence="1">
    <location>
        <begin position="19"/>
        <end position="324"/>
    </location>
</feature>
<dbReference type="EMBL" id="JACHEW010000002">
    <property type="protein sequence ID" value="MBB6015340.1"/>
    <property type="molecule type" value="Genomic_DNA"/>
</dbReference>
<feature type="domain" description="Serine aminopeptidase S33" evidence="2">
    <location>
        <begin position="73"/>
        <end position="157"/>
    </location>
</feature>
<dbReference type="AlphaFoldDB" id="A0A5C4YBH5"/>
<dbReference type="GO" id="GO:0052689">
    <property type="term" value="F:carboxylic ester hydrolase activity"/>
    <property type="evidence" value="ECO:0007669"/>
    <property type="project" value="TreeGrafter"/>
</dbReference>
<sequence length="324" mass="33537">MRTSLLALSLALTGSALAASMPTTLATGGLTLHGTLETPDTPAPWPAVLIVAGSGPTDRDGNSAGLPGANDSLKQLAQGLARQGIASVRYDKRGIGQSVPTSGPALREENLVFGDFVNDAAAWLRQMKADPRFAGVGVIGHSEGALIALAVANDIPVGAVVTLAGAGENLSDVLKRQIRANPANPPELVAEVDRILAELSAGRRVASVPPVLAPLFRPSVQPFLISAFQYDPAHLIGTVKAPVLIVQGDADLQVTPDDARRLAAANPQAELRLIPGMNHVLKQVGHDLTLNQRSYGDPTVPLSPALLPAAAPFLKSRLTQTAAP</sequence>
<reference evidence="4 5" key="1">
    <citation type="submission" date="2019-06" db="EMBL/GenBank/DDBJ databases">
        <title>Genome sequence of Deinococcus radiopugnans ATCC 19172.</title>
        <authorList>
            <person name="Maclea K.S."/>
            <person name="Maynard C.R."/>
        </authorList>
    </citation>
    <scope>NUCLEOTIDE SEQUENCE [LARGE SCALE GENOMIC DNA]</scope>
    <source>
        <strain evidence="4 5">ATCC 19172</strain>
    </source>
</reference>
<dbReference type="SUPFAM" id="SSF53474">
    <property type="entry name" value="alpha/beta-Hydrolases"/>
    <property type="match status" value="1"/>
</dbReference>
<evidence type="ECO:0000256" key="1">
    <source>
        <dbReference type="SAM" id="SignalP"/>
    </source>
</evidence>
<dbReference type="Gene3D" id="3.40.50.1820">
    <property type="entry name" value="alpha/beta hydrolase"/>
    <property type="match status" value="1"/>
</dbReference>
<dbReference type="OrthoDB" id="9809549at2"/>
<dbReference type="Proteomes" id="UP000629870">
    <property type="component" value="Unassembled WGS sequence"/>
</dbReference>
<evidence type="ECO:0000313" key="6">
    <source>
        <dbReference type="Proteomes" id="UP000629870"/>
    </source>
</evidence>
<dbReference type="InterPro" id="IPR029058">
    <property type="entry name" value="AB_hydrolase_fold"/>
</dbReference>
<dbReference type="RefSeq" id="WP_139399900.1">
    <property type="nucleotide sequence ID" value="NZ_JACHEW010000002.1"/>
</dbReference>
<reference evidence="3 6" key="2">
    <citation type="submission" date="2020-08" db="EMBL/GenBank/DDBJ databases">
        <title>Genomic Encyclopedia of Type Strains, Phase IV (KMG-IV): sequencing the most valuable type-strain genomes for metagenomic binning, comparative biology and taxonomic classification.</title>
        <authorList>
            <person name="Goeker M."/>
        </authorList>
    </citation>
    <scope>NUCLEOTIDE SEQUENCE [LARGE SCALE GENOMIC DNA]</scope>
    <source>
        <strain evidence="3 6">DSM 12027</strain>
    </source>
</reference>
<accession>A0A5C4YBH5</accession>
<name>A0A5C4YBH5_9DEIO</name>
<comment type="caution">
    <text evidence="4">The sequence shown here is derived from an EMBL/GenBank/DDBJ whole genome shotgun (WGS) entry which is preliminary data.</text>
</comment>
<proteinExistence type="predicted"/>
<dbReference type="InterPro" id="IPR053145">
    <property type="entry name" value="AB_hydrolase_Est10"/>
</dbReference>
<gene>
    <name evidence="4" type="ORF">FHR04_00625</name>
    <name evidence="3" type="ORF">HNQ04_000569</name>
</gene>
<dbReference type="EMBL" id="VDMO01000001">
    <property type="protein sequence ID" value="TNM72966.1"/>
    <property type="molecule type" value="Genomic_DNA"/>
</dbReference>
<dbReference type="PANTHER" id="PTHR43265">
    <property type="entry name" value="ESTERASE ESTD"/>
    <property type="match status" value="1"/>
</dbReference>
<evidence type="ECO:0000313" key="5">
    <source>
        <dbReference type="Proteomes" id="UP000313988"/>
    </source>
</evidence>
<keyword evidence="1" id="KW-0732">Signal</keyword>
<evidence type="ECO:0000313" key="3">
    <source>
        <dbReference type="EMBL" id="MBB6015340.1"/>
    </source>
</evidence>
<evidence type="ECO:0000259" key="2">
    <source>
        <dbReference type="Pfam" id="PF12146"/>
    </source>
</evidence>
<dbReference type="PANTHER" id="PTHR43265:SF1">
    <property type="entry name" value="ESTERASE ESTD"/>
    <property type="match status" value="1"/>
</dbReference>